<gene>
    <name evidence="1" type="ORF">PGLA1383_LOCUS57099</name>
    <name evidence="2" type="ORF">PGLA2088_LOCUS26640</name>
</gene>
<proteinExistence type="predicted"/>
<dbReference type="PANTHER" id="PTHR39290:SF6">
    <property type="entry name" value="S-ADENOSYL-L-METHIONINE-DEPENDENT METHYLTRANSFERASES SUPERFAMILY PROTEIN"/>
    <property type="match status" value="1"/>
</dbReference>
<dbReference type="EMBL" id="CAJNNV010033190">
    <property type="protein sequence ID" value="CAE8642675.1"/>
    <property type="molecule type" value="Genomic_DNA"/>
</dbReference>
<reference evidence="1" key="1">
    <citation type="submission" date="2021-02" db="EMBL/GenBank/DDBJ databases">
        <authorList>
            <person name="Dougan E. K."/>
            <person name="Rhodes N."/>
            <person name="Thang M."/>
            <person name="Chan C."/>
        </authorList>
    </citation>
    <scope>NUCLEOTIDE SEQUENCE</scope>
</reference>
<comment type="caution">
    <text evidence="1">The sequence shown here is derived from an EMBL/GenBank/DDBJ whole genome shotgun (WGS) entry which is preliminary data.</text>
</comment>
<dbReference type="Proteomes" id="UP000654075">
    <property type="component" value="Unassembled WGS sequence"/>
</dbReference>
<dbReference type="EMBL" id="CAJNNW010027137">
    <property type="protein sequence ID" value="CAE8689816.1"/>
    <property type="molecule type" value="Genomic_DNA"/>
</dbReference>
<keyword evidence="3" id="KW-1185">Reference proteome</keyword>
<evidence type="ECO:0000313" key="2">
    <source>
        <dbReference type="EMBL" id="CAE8689816.1"/>
    </source>
</evidence>
<evidence type="ECO:0000313" key="3">
    <source>
        <dbReference type="Proteomes" id="UP000654075"/>
    </source>
</evidence>
<evidence type="ECO:0000313" key="1">
    <source>
        <dbReference type="EMBL" id="CAE8642675.1"/>
    </source>
</evidence>
<dbReference type="Proteomes" id="UP000626109">
    <property type="component" value="Unassembled WGS sequence"/>
</dbReference>
<protein>
    <submittedName>
        <fullName evidence="1">Uncharacterized protein</fullName>
    </submittedName>
</protein>
<dbReference type="PANTHER" id="PTHR39290">
    <property type="entry name" value="C3H1-TYPE DOMAIN-CONTAINING PROTEIN-RELATED"/>
    <property type="match status" value="1"/>
</dbReference>
<name>A0A813HWZ1_POLGL</name>
<dbReference type="OMA" id="NVKWTEA"/>
<sequence length="312" mass="33578">MSPLSGFASRVRSSAPFRGASLVLSSRAFRGTSLVLGVGLAVREVHDIWYETTVSGKDVQLDDRAQLILGLAREQLTERAERERRLRGLMLSGEQRARAAAEAAGTAHGAKAAALSLIRVELVAEAQNVLHPGFSTEDLKQRRQAYGNVKWTEAAMQSLVKHSPIVEVGAGEGQWQAELLRRGAGVTAFDDFSSPGRWSGEADARPLLVPQASVQKADAEDAVRRSRGRTLLLVYPPPGPMAARCLSQYIGDVLIYVGEGRGGVNADNTFFDLLGSWGLEDAISLETLPGSFEKMYVLRRAGTTPSAPVPAK</sequence>
<dbReference type="AlphaFoldDB" id="A0A813HWZ1"/>
<dbReference type="OrthoDB" id="420608at2759"/>
<organism evidence="1 3">
    <name type="scientific">Polarella glacialis</name>
    <name type="common">Dinoflagellate</name>
    <dbReference type="NCBI Taxonomy" id="89957"/>
    <lineage>
        <taxon>Eukaryota</taxon>
        <taxon>Sar</taxon>
        <taxon>Alveolata</taxon>
        <taxon>Dinophyceae</taxon>
        <taxon>Suessiales</taxon>
        <taxon>Suessiaceae</taxon>
        <taxon>Polarella</taxon>
    </lineage>
</organism>
<accession>A0A813HWZ1</accession>